<evidence type="ECO:0000256" key="10">
    <source>
        <dbReference type="SAM" id="SignalP"/>
    </source>
</evidence>
<keyword evidence="12" id="KW-1185">Reference proteome</keyword>
<keyword evidence="3" id="KW-0328">Glycosyltransferase</keyword>
<evidence type="ECO:0000256" key="2">
    <source>
        <dbReference type="ARBA" id="ARBA00008661"/>
    </source>
</evidence>
<dbReference type="Proteomes" id="UP001206595">
    <property type="component" value="Unassembled WGS sequence"/>
</dbReference>
<evidence type="ECO:0008006" key="13">
    <source>
        <dbReference type="Google" id="ProtNLM"/>
    </source>
</evidence>
<reference evidence="11" key="1">
    <citation type="submission" date="2021-06" db="EMBL/GenBank/DDBJ databases">
        <authorList>
            <consortium name="DOE Joint Genome Institute"/>
            <person name="Mondo S.J."/>
            <person name="Amses K.R."/>
            <person name="Simmons D.R."/>
            <person name="Longcore J.E."/>
            <person name="Seto K."/>
            <person name="Alves G.H."/>
            <person name="Bonds A.E."/>
            <person name="Quandt C.A."/>
            <person name="Davis W.J."/>
            <person name="Chang Y."/>
            <person name="Letcher P.M."/>
            <person name="Powell M.J."/>
            <person name="Kuo A."/>
            <person name="Labutti K."/>
            <person name="Pangilinan J."/>
            <person name="Andreopoulos W."/>
            <person name="Tritt A."/>
            <person name="Riley R."/>
            <person name="Hundley H."/>
            <person name="Johnson J."/>
            <person name="Lipzen A."/>
            <person name="Barry K."/>
            <person name="Berbee M.L."/>
            <person name="Buchler N.E."/>
            <person name="Grigoriev I.V."/>
            <person name="Spatafora J.W."/>
            <person name="Stajich J.E."/>
            <person name="James T.Y."/>
        </authorList>
    </citation>
    <scope>NUCLEOTIDE SEQUENCE</scope>
    <source>
        <strain evidence="11">AG</strain>
    </source>
</reference>
<evidence type="ECO:0000256" key="6">
    <source>
        <dbReference type="ARBA" id="ARBA00022968"/>
    </source>
</evidence>
<proteinExistence type="inferred from homology"/>
<evidence type="ECO:0000256" key="8">
    <source>
        <dbReference type="ARBA" id="ARBA00023034"/>
    </source>
</evidence>
<gene>
    <name evidence="11" type="ORF">K450DRAFT_195959</name>
</gene>
<evidence type="ECO:0000256" key="5">
    <source>
        <dbReference type="ARBA" id="ARBA00022692"/>
    </source>
</evidence>
<evidence type="ECO:0000313" key="11">
    <source>
        <dbReference type="EMBL" id="KAI8583681.1"/>
    </source>
</evidence>
<sequence>MARAQSLFLILSLISQCFAWTALIPVSNSSSYIFLKQMKVFPNVMTVCDRDTTFPHCDISLNRNYEYRTLPEKTMDMFKKAIDVLPDENVFLKYDDDVIVDYQYVLSVVKDIESNGRLYFGDPMACMGAATGHNDARCMNGKFYGVSRPIAECFANLVEDSDIVTSLEDVFFGSTVWAKCKYLGFQYEASKESLIWHKVYQNRNKCASLAFKGDHETCMVASGIY</sequence>
<dbReference type="InterPro" id="IPR002659">
    <property type="entry name" value="Glyco_trans_31"/>
</dbReference>
<keyword evidence="8" id="KW-0333">Golgi apparatus</keyword>
<dbReference type="GeneID" id="75909862"/>
<keyword evidence="7" id="KW-1133">Transmembrane helix</keyword>
<dbReference type="GO" id="GO:0000139">
    <property type="term" value="C:Golgi membrane"/>
    <property type="evidence" value="ECO:0007669"/>
    <property type="project" value="UniProtKB-SubCell"/>
</dbReference>
<dbReference type="EMBL" id="MU620895">
    <property type="protein sequence ID" value="KAI8583681.1"/>
    <property type="molecule type" value="Genomic_DNA"/>
</dbReference>
<dbReference type="Pfam" id="PF01762">
    <property type="entry name" value="Galactosyl_T"/>
    <property type="match status" value="1"/>
</dbReference>
<dbReference type="RefSeq" id="XP_051448685.1">
    <property type="nucleotide sequence ID" value="XM_051584512.1"/>
</dbReference>
<evidence type="ECO:0000256" key="4">
    <source>
        <dbReference type="ARBA" id="ARBA00022679"/>
    </source>
</evidence>
<accession>A0AAD5HIH7</accession>
<dbReference type="Gene3D" id="3.90.550.50">
    <property type="match status" value="1"/>
</dbReference>
<keyword evidence="5" id="KW-0812">Transmembrane</keyword>
<evidence type="ECO:0000256" key="7">
    <source>
        <dbReference type="ARBA" id="ARBA00022989"/>
    </source>
</evidence>
<evidence type="ECO:0000256" key="1">
    <source>
        <dbReference type="ARBA" id="ARBA00004323"/>
    </source>
</evidence>
<comment type="similarity">
    <text evidence="2">Belongs to the glycosyltransferase 31 family.</text>
</comment>
<name>A0AAD5HIH7_UMBRA</name>
<keyword evidence="10" id="KW-0732">Signal</keyword>
<feature type="signal peptide" evidence="10">
    <location>
        <begin position="1"/>
        <end position="19"/>
    </location>
</feature>
<keyword evidence="9" id="KW-0472">Membrane</keyword>
<keyword evidence="6" id="KW-0735">Signal-anchor</keyword>
<comment type="caution">
    <text evidence="11">The sequence shown here is derived from an EMBL/GenBank/DDBJ whole genome shotgun (WGS) entry which is preliminary data.</text>
</comment>
<comment type="subcellular location">
    <subcellularLocation>
        <location evidence="1">Golgi apparatus membrane</location>
        <topology evidence="1">Single-pass type II membrane protein</topology>
    </subcellularLocation>
</comment>
<evidence type="ECO:0000256" key="3">
    <source>
        <dbReference type="ARBA" id="ARBA00022676"/>
    </source>
</evidence>
<protein>
    <recommendedName>
        <fullName evidence="13">Hexosyltransferase</fullName>
    </recommendedName>
</protein>
<evidence type="ECO:0000313" key="12">
    <source>
        <dbReference type="Proteomes" id="UP001206595"/>
    </source>
</evidence>
<keyword evidence="4" id="KW-0808">Transferase</keyword>
<evidence type="ECO:0000256" key="9">
    <source>
        <dbReference type="ARBA" id="ARBA00023136"/>
    </source>
</evidence>
<dbReference type="GO" id="GO:0016758">
    <property type="term" value="F:hexosyltransferase activity"/>
    <property type="evidence" value="ECO:0007669"/>
    <property type="project" value="InterPro"/>
</dbReference>
<feature type="chain" id="PRO_5042077820" description="Hexosyltransferase" evidence="10">
    <location>
        <begin position="20"/>
        <end position="225"/>
    </location>
</feature>
<organism evidence="11 12">
    <name type="scientific">Umbelopsis ramanniana AG</name>
    <dbReference type="NCBI Taxonomy" id="1314678"/>
    <lineage>
        <taxon>Eukaryota</taxon>
        <taxon>Fungi</taxon>
        <taxon>Fungi incertae sedis</taxon>
        <taxon>Mucoromycota</taxon>
        <taxon>Mucoromycotina</taxon>
        <taxon>Umbelopsidomycetes</taxon>
        <taxon>Umbelopsidales</taxon>
        <taxon>Umbelopsidaceae</taxon>
        <taxon>Umbelopsis</taxon>
    </lineage>
</organism>
<dbReference type="AlphaFoldDB" id="A0AAD5HIH7"/>
<reference evidence="11" key="2">
    <citation type="journal article" date="2022" name="Proc. Natl. Acad. Sci. U.S.A.">
        <title>Diploid-dominant life cycles characterize the early evolution of Fungi.</title>
        <authorList>
            <person name="Amses K.R."/>
            <person name="Simmons D.R."/>
            <person name="Longcore J.E."/>
            <person name="Mondo S.J."/>
            <person name="Seto K."/>
            <person name="Jeronimo G.H."/>
            <person name="Bonds A.E."/>
            <person name="Quandt C.A."/>
            <person name="Davis W.J."/>
            <person name="Chang Y."/>
            <person name="Federici B.A."/>
            <person name="Kuo A."/>
            <person name="LaButti K."/>
            <person name="Pangilinan J."/>
            <person name="Andreopoulos W."/>
            <person name="Tritt A."/>
            <person name="Riley R."/>
            <person name="Hundley H."/>
            <person name="Johnson J."/>
            <person name="Lipzen A."/>
            <person name="Barry K."/>
            <person name="Lang B.F."/>
            <person name="Cuomo C.A."/>
            <person name="Buchler N.E."/>
            <person name="Grigoriev I.V."/>
            <person name="Spatafora J.W."/>
            <person name="Stajich J.E."/>
            <person name="James T.Y."/>
        </authorList>
    </citation>
    <scope>NUCLEOTIDE SEQUENCE</scope>
    <source>
        <strain evidence="11">AG</strain>
    </source>
</reference>